<dbReference type="FunFam" id="2.60.40.1730:FF:000005">
    <property type="entry name" value="Aminopeptidase N"/>
    <property type="match status" value="1"/>
</dbReference>
<evidence type="ECO:0000313" key="19">
    <source>
        <dbReference type="Proteomes" id="UP000244906"/>
    </source>
</evidence>
<protein>
    <recommendedName>
        <fullName evidence="5 13">Aminopeptidase N</fullName>
        <ecNumber evidence="4 13">3.4.11.2</ecNumber>
    </recommendedName>
</protein>
<dbReference type="AlphaFoldDB" id="A0A2V1H326"/>
<dbReference type="Proteomes" id="UP000244906">
    <property type="component" value="Unassembled WGS sequence"/>
</dbReference>
<comment type="catalytic activity">
    <reaction evidence="1">
        <text>Release of an N-terminal amino acid, Xaa-|-Yaa- from a peptide, amide or arylamide. Xaa is preferably Ala, but may be most amino acids including Pro (slow action). When a terminal hydrophobic residue is followed by a prolyl residue, the two may be released as an intact Xaa-Pro dipeptide.</text>
        <dbReference type="EC" id="3.4.11.2"/>
    </reaction>
</comment>
<evidence type="ECO:0000256" key="6">
    <source>
        <dbReference type="ARBA" id="ARBA00022438"/>
    </source>
</evidence>
<dbReference type="Pfam" id="PF11940">
    <property type="entry name" value="DUF3458"/>
    <property type="match status" value="1"/>
</dbReference>
<dbReference type="NCBIfam" id="TIGR02414">
    <property type="entry name" value="pepN_proteo"/>
    <property type="match status" value="1"/>
</dbReference>
<dbReference type="InterPro" id="IPR012779">
    <property type="entry name" value="Peptidase_M1_pepN"/>
</dbReference>
<dbReference type="InterPro" id="IPR027268">
    <property type="entry name" value="Peptidase_M4/M1_CTD_sf"/>
</dbReference>
<dbReference type="PRINTS" id="PR00756">
    <property type="entry name" value="ALADIPTASE"/>
</dbReference>
<accession>A0A2V1H326</accession>
<dbReference type="Gene3D" id="2.60.40.1730">
    <property type="entry name" value="tricorn interacting facor f3 domain"/>
    <property type="match status" value="1"/>
</dbReference>
<dbReference type="SUPFAM" id="SSF55486">
    <property type="entry name" value="Metalloproteases ('zincins'), catalytic domain"/>
    <property type="match status" value="1"/>
</dbReference>
<keyword evidence="7" id="KW-0645">Protease</keyword>
<sequence>MQGAQPEVKYLKDYKQPDYLISDVALTFKLDETETLVSAKMNLNATGDASQPLRLDGEKLELLSLSINGQLLNQDQYAVDDEGLTIHSVPAEFVLESQVRIHPETNTELEGLYQSSGNFCTQCEAEGFRKITYYQDRPDVMAKFITRVEGDKSRYPVLLSNGNLIEQGELDGGRHFATWQDPFVKPAYLFALVAGQLEFIQDSYTTISGREVDLRIYVESQNIDKCDHAMESLKKSMKWDEDTFGLEYDLDIYMIVAVNDFNMGAMENKGLNVFNSKFVLAKPETATDTDYEGIEGVIGHEYFHNWTGNRVTCRDWFQLSLKEGLTVFRDQEFSSDMNARSVKRIEDVAVVRAHQFPEDDGPMSHPIRPASYIEMNNFYTVTVYQKGGEVIRMYQTLLGKDGFRKGMDLYFKRHDGQAVTCDDFLSAMQDATGVDLSRFSRWYAQAGTPRLTVRSEFANGTFSLKVSQATPATPGQEEKLPFHIPLRFALLDGQGNRMPLNLQGSDKPVTDELVLDVLEAEQTFVFSGLAEKPVPSLLRGFSAPVIMDSDLTDQDQLFLAANDDDEFNRWEAIQQLAINWMLDGVAKLAKGESLQRPQGLVEALAKTLVDESLNPALRALALGLPAESVLAEKMDVVDPDAIHQVRSWLRQDIATAMTEQFKATYLKLAEIEPTADNASSVRRLKNCCLGYLTKIDSQLATEKAQVQFAEPNMTNVMAGMSVLVDLNGAAGEQALVDFYAKWQADPLVTDKWFMLQASAGEGDTLAKVKGLLEHKGFDIRNPNKVRSLIGVFARNQVHFHRADGEGYRFIADRILELDAINPQIAARLAGSFLRWKKFDSDRQKLMKAEMERMVAAKLSKNTYEIISKSLA</sequence>
<dbReference type="Gene3D" id="1.25.50.10">
    <property type="entry name" value="Peptidase M1, alanyl aminopeptidase, C-terminal domain"/>
    <property type="match status" value="1"/>
</dbReference>
<reference evidence="18 19" key="1">
    <citation type="submission" date="2018-04" db="EMBL/GenBank/DDBJ databases">
        <title>Thalassorhabdus spongiae gen. nov., sp. nov., isolated from a marine sponge in South-West Iceland.</title>
        <authorList>
            <person name="Knobloch S."/>
            <person name="Daussin A."/>
            <person name="Johannsson R."/>
            <person name="Marteinsson V.T."/>
        </authorList>
    </citation>
    <scope>NUCLEOTIDE SEQUENCE [LARGE SCALE GENOMIC DNA]</scope>
    <source>
        <strain evidence="18 19">Hp12</strain>
    </source>
</reference>
<evidence type="ECO:0000259" key="17">
    <source>
        <dbReference type="Pfam" id="PF17900"/>
    </source>
</evidence>
<keyword evidence="10" id="KW-0862">Zinc</keyword>
<keyword evidence="9" id="KW-0378">Hydrolase</keyword>
<evidence type="ECO:0000256" key="1">
    <source>
        <dbReference type="ARBA" id="ARBA00000098"/>
    </source>
</evidence>
<comment type="cofactor">
    <cofactor evidence="2">
        <name>Zn(2+)</name>
        <dbReference type="ChEBI" id="CHEBI:29105"/>
    </cofactor>
</comment>
<name>A0A2V1H326_9GAMM</name>
<dbReference type="GO" id="GO:0016285">
    <property type="term" value="F:alanyl aminopeptidase activity"/>
    <property type="evidence" value="ECO:0007669"/>
    <property type="project" value="UniProtKB-EC"/>
</dbReference>
<dbReference type="InterPro" id="IPR035414">
    <property type="entry name" value="Peptidase_M1_pepN_Ig-like"/>
</dbReference>
<dbReference type="InterPro" id="IPR042097">
    <property type="entry name" value="Aminopeptidase_N-like_N_sf"/>
</dbReference>
<dbReference type="InterPro" id="IPR045357">
    <property type="entry name" value="Aminopeptidase_N-like_N"/>
</dbReference>
<dbReference type="Gene3D" id="2.60.40.1840">
    <property type="match status" value="1"/>
</dbReference>
<dbReference type="InterPro" id="IPR024601">
    <property type="entry name" value="Peptidase_M1_pepN_C"/>
</dbReference>
<dbReference type="PANTHER" id="PTHR46322:SF1">
    <property type="entry name" value="PUROMYCIN-SENSITIVE AMINOPEPTIDASE"/>
    <property type="match status" value="1"/>
</dbReference>
<dbReference type="EC" id="3.4.11.2" evidence="4 13"/>
<dbReference type="FunFam" id="3.30.2010.30:FF:000002">
    <property type="entry name" value="Putative aminopeptidase N"/>
    <property type="match status" value="1"/>
</dbReference>
<dbReference type="Pfam" id="PF01433">
    <property type="entry name" value="Peptidase_M1"/>
    <property type="match status" value="1"/>
</dbReference>
<evidence type="ECO:0000256" key="7">
    <source>
        <dbReference type="ARBA" id="ARBA00022670"/>
    </source>
</evidence>
<dbReference type="FunFam" id="2.60.40.1840:FF:000001">
    <property type="entry name" value="Aminopeptidase N"/>
    <property type="match status" value="1"/>
</dbReference>
<feature type="domain" description="Peptidase M1 membrane alanine aminopeptidase" evidence="14">
    <location>
        <begin position="229"/>
        <end position="442"/>
    </location>
</feature>
<comment type="function">
    <text evidence="12">Aminopeptidase N is involved in the degradation of intracellular peptides generated by protein breakdown during normal growth as well as in response to nutrient starvation.</text>
</comment>
<dbReference type="GO" id="GO:0008237">
    <property type="term" value="F:metallopeptidase activity"/>
    <property type="evidence" value="ECO:0007669"/>
    <property type="project" value="UniProtKB-UniRule"/>
</dbReference>
<feature type="domain" description="Peptidase M1 alanyl aminopeptidase Ig-like fold" evidence="15">
    <location>
        <begin position="447"/>
        <end position="549"/>
    </location>
</feature>
<keyword evidence="8" id="KW-0479">Metal-binding</keyword>
<keyword evidence="11" id="KW-0482">Metalloprotease</keyword>
<keyword evidence="6 18" id="KW-0031">Aminopeptidase</keyword>
<dbReference type="CDD" id="cd09600">
    <property type="entry name" value="M1_APN"/>
    <property type="match status" value="1"/>
</dbReference>
<evidence type="ECO:0000256" key="3">
    <source>
        <dbReference type="ARBA" id="ARBA00010136"/>
    </source>
</evidence>
<dbReference type="InterPro" id="IPR038438">
    <property type="entry name" value="PepN_Ig-like_sf"/>
</dbReference>
<dbReference type="InterPro" id="IPR037144">
    <property type="entry name" value="Peptidase_M1_pepN_C_sf"/>
</dbReference>
<evidence type="ECO:0000259" key="16">
    <source>
        <dbReference type="Pfam" id="PF17432"/>
    </source>
</evidence>
<dbReference type="InterPro" id="IPR014782">
    <property type="entry name" value="Peptidase_M1_dom"/>
</dbReference>
<evidence type="ECO:0000259" key="14">
    <source>
        <dbReference type="Pfam" id="PF01433"/>
    </source>
</evidence>
<dbReference type="Pfam" id="PF17432">
    <property type="entry name" value="DUF3458_C"/>
    <property type="match status" value="1"/>
</dbReference>
<dbReference type="FunFam" id="1.10.390.10:FF:000002">
    <property type="entry name" value="Aminopeptidase N"/>
    <property type="match status" value="1"/>
</dbReference>
<evidence type="ECO:0000256" key="11">
    <source>
        <dbReference type="ARBA" id="ARBA00023049"/>
    </source>
</evidence>
<evidence type="ECO:0000313" key="18">
    <source>
        <dbReference type="EMBL" id="PVZ71577.1"/>
    </source>
</evidence>
<feature type="domain" description="Aminopeptidase N-like N-terminal" evidence="17">
    <location>
        <begin position="46"/>
        <end position="189"/>
    </location>
</feature>
<gene>
    <name evidence="18" type="ORF">DC094_00610</name>
</gene>
<evidence type="ECO:0000256" key="12">
    <source>
        <dbReference type="ARBA" id="ARBA00059739"/>
    </source>
</evidence>
<dbReference type="SUPFAM" id="SSF63737">
    <property type="entry name" value="Leukotriene A4 hydrolase N-terminal domain"/>
    <property type="match status" value="1"/>
</dbReference>
<evidence type="ECO:0000256" key="5">
    <source>
        <dbReference type="ARBA" id="ARBA00015611"/>
    </source>
</evidence>
<evidence type="ECO:0000256" key="8">
    <source>
        <dbReference type="ARBA" id="ARBA00022723"/>
    </source>
</evidence>
<dbReference type="RefSeq" id="WP_116685166.1">
    <property type="nucleotide sequence ID" value="NZ_CAWNYD010000001.1"/>
</dbReference>
<keyword evidence="19" id="KW-1185">Reference proteome</keyword>
<comment type="similarity">
    <text evidence="3">Belongs to the peptidase M1 family.</text>
</comment>
<evidence type="ECO:0000256" key="13">
    <source>
        <dbReference type="NCBIfam" id="TIGR02414"/>
    </source>
</evidence>
<feature type="domain" description="Peptidase M1 alanyl aminopeptidase C-terminal" evidence="16">
    <location>
        <begin position="553"/>
        <end position="871"/>
    </location>
</feature>
<proteinExistence type="inferred from homology"/>
<evidence type="ECO:0000256" key="4">
    <source>
        <dbReference type="ARBA" id="ARBA00012564"/>
    </source>
</evidence>
<dbReference type="PANTHER" id="PTHR46322">
    <property type="entry name" value="PUROMYCIN-SENSITIVE AMINOPEPTIDASE"/>
    <property type="match status" value="1"/>
</dbReference>
<evidence type="ECO:0000256" key="2">
    <source>
        <dbReference type="ARBA" id="ARBA00001947"/>
    </source>
</evidence>
<comment type="caution">
    <text evidence="18">The sequence shown here is derived from an EMBL/GenBank/DDBJ whole genome shotgun (WGS) entry which is preliminary data.</text>
</comment>
<dbReference type="Gene3D" id="3.30.2010.30">
    <property type="match status" value="1"/>
</dbReference>
<evidence type="ECO:0000256" key="9">
    <source>
        <dbReference type="ARBA" id="ARBA00022801"/>
    </source>
</evidence>
<organism evidence="18 19">
    <name type="scientific">Pelagibaculum spongiae</name>
    <dbReference type="NCBI Taxonomy" id="2080658"/>
    <lineage>
        <taxon>Bacteria</taxon>
        <taxon>Pseudomonadati</taxon>
        <taxon>Pseudomonadota</taxon>
        <taxon>Gammaproteobacteria</taxon>
        <taxon>Oceanospirillales</taxon>
        <taxon>Pelagibaculum</taxon>
    </lineage>
</organism>
<dbReference type="InterPro" id="IPR001930">
    <property type="entry name" value="Peptidase_M1"/>
</dbReference>
<dbReference type="EMBL" id="QDDL01000001">
    <property type="protein sequence ID" value="PVZ71577.1"/>
    <property type="molecule type" value="Genomic_DNA"/>
</dbReference>
<evidence type="ECO:0000256" key="10">
    <source>
        <dbReference type="ARBA" id="ARBA00022833"/>
    </source>
</evidence>
<dbReference type="GO" id="GO:0006508">
    <property type="term" value="P:proteolysis"/>
    <property type="evidence" value="ECO:0007669"/>
    <property type="project" value="UniProtKB-UniRule"/>
</dbReference>
<dbReference type="GO" id="GO:0008270">
    <property type="term" value="F:zinc ion binding"/>
    <property type="evidence" value="ECO:0007669"/>
    <property type="project" value="InterPro"/>
</dbReference>
<dbReference type="OrthoDB" id="100605at2"/>
<evidence type="ECO:0000259" key="15">
    <source>
        <dbReference type="Pfam" id="PF11940"/>
    </source>
</evidence>
<dbReference type="Pfam" id="PF17900">
    <property type="entry name" value="Peptidase_M1_N"/>
    <property type="match status" value="1"/>
</dbReference>
<dbReference type="Gene3D" id="1.10.390.10">
    <property type="entry name" value="Neutral Protease Domain 2"/>
    <property type="match status" value="1"/>
</dbReference>